<reference evidence="3" key="1">
    <citation type="journal article" date="2019" name="Curr. Biol.">
        <title>Genome Sequence of Striga asiatica Provides Insight into the Evolution of Plant Parasitism.</title>
        <authorList>
            <person name="Yoshida S."/>
            <person name="Kim S."/>
            <person name="Wafula E.K."/>
            <person name="Tanskanen J."/>
            <person name="Kim Y.M."/>
            <person name="Honaas L."/>
            <person name="Yang Z."/>
            <person name="Spallek T."/>
            <person name="Conn C.E."/>
            <person name="Ichihashi Y."/>
            <person name="Cheong K."/>
            <person name="Cui S."/>
            <person name="Der J.P."/>
            <person name="Gundlach H."/>
            <person name="Jiao Y."/>
            <person name="Hori C."/>
            <person name="Ishida J.K."/>
            <person name="Kasahara H."/>
            <person name="Kiba T."/>
            <person name="Kim M.S."/>
            <person name="Koo N."/>
            <person name="Laohavisit A."/>
            <person name="Lee Y.H."/>
            <person name="Lumba S."/>
            <person name="McCourt P."/>
            <person name="Mortimer J.C."/>
            <person name="Mutuku J.M."/>
            <person name="Nomura T."/>
            <person name="Sasaki-Sekimoto Y."/>
            <person name="Seto Y."/>
            <person name="Wang Y."/>
            <person name="Wakatake T."/>
            <person name="Sakakibara H."/>
            <person name="Demura T."/>
            <person name="Yamaguchi S."/>
            <person name="Yoneyama K."/>
            <person name="Manabe R.I."/>
            <person name="Nelson D.C."/>
            <person name="Schulman A.H."/>
            <person name="Timko M.P."/>
            <person name="dePamphilis C.W."/>
            <person name="Choi D."/>
            <person name="Shirasu K."/>
        </authorList>
    </citation>
    <scope>NUCLEOTIDE SEQUENCE [LARGE SCALE GENOMIC DNA]</scope>
    <source>
        <strain evidence="3">cv. UVA1</strain>
    </source>
</reference>
<organism evidence="2 3">
    <name type="scientific">Striga asiatica</name>
    <name type="common">Asiatic witchweed</name>
    <name type="synonym">Buchnera asiatica</name>
    <dbReference type="NCBI Taxonomy" id="4170"/>
    <lineage>
        <taxon>Eukaryota</taxon>
        <taxon>Viridiplantae</taxon>
        <taxon>Streptophyta</taxon>
        <taxon>Embryophyta</taxon>
        <taxon>Tracheophyta</taxon>
        <taxon>Spermatophyta</taxon>
        <taxon>Magnoliopsida</taxon>
        <taxon>eudicotyledons</taxon>
        <taxon>Gunneridae</taxon>
        <taxon>Pentapetalae</taxon>
        <taxon>asterids</taxon>
        <taxon>lamiids</taxon>
        <taxon>Lamiales</taxon>
        <taxon>Orobanchaceae</taxon>
        <taxon>Buchnereae</taxon>
        <taxon>Striga</taxon>
    </lineage>
</organism>
<sequence>MLRATRTWRGTWGRRKVVAATWLLEVTTLDPIFIGPIFRPDSKKPSLFLTAGGEIRLRDQHAAWRRQGSGLSNERRRWGSGDFLARCVTERAGEGHVHEAARSRVLGGGAVQGADAGGGSHVLVQCRSSSHVGCRPPPHRKIQAAAEAASGSDGVAEHMPDDHEEGEDNSQAWLNAPKRG</sequence>
<dbReference type="Proteomes" id="UP000325081">
    <property type="component" value="Unassembled WGS sequence"/>
</dbReference>
<protein>
    <submittedName>
        <fullName evidence="2">Chromatin assembly factor-1</fullName>
    </submittedName>
</protein>
<keyword evidence="3" id="KW-1185">Reference proteome</keyword>
<dbReference type="AlphaFoldDB" id="A0A5A7P8K6"/>
<feature type="region of interest" description="Disordered" evidence="1">
    <location>
        <begin position="132"/>
        <end position="180"/>
    </location>
</feature>
<accession>A0A5A7P8K6</accession>
<evidence type="ECO:0000256" key="1">
    <source>
        <dbReference type="SAM" id="MobiDB-lite"/>
    </source>
</evidence>
<evidence type="ECO:0000313" key="3">
    <source>
        <dbReference type="Proteomes" id="UP000325081"/>
    </source>
</evidence>
<name>A0A5A7P8K6_STRAF</name>
<dbReference type="EMBL" id="BKCP01003335">
    <property type="protein sequence ID" value="GER28894.1"/>
    <property type="molecule type" value="Genomic_DNA"/>
</dbReference>
<proteinExistence type="predicted"/>
<gene>
    <name evidence="2" type="ORF">STAS_04724</name>
</gene>
<comment type="caution">
    <text evidence="2">The sequence shown here is derived from an EMBL/GenBank/DDBJ whole genome shotgun (WGS) entry which is preliminary data.</text>
</comment>
<evidence type="ECO:0000313" key="2">
    <source>
        <dbReference type="EMBL" id="GER28894.1"/>
    </source>
</evidence>